<evidence type="ECO:0000313" key="2">
    <source>
        <dbReference type="EMBL" id="RHA43555.1"/>
    </source>
</evidence>
<accession>A0A413RNN6</accession>
<dbReference type="AlphaFoldDB" id="A0A413RNN6"/>
<comment type="caution">
    <text evidence="2">The sequence shown here is derived from an EMBL/GenBank/DDBJ whole genome shotgun (WGS) entry which is preliminary data.</text>
</comment>
<gene>
    <name evidence="2" type="ORF">D1825_05705</name>
</gene>
<sequence length="353" mass="37253">MSTFAFLVHPRADVSHDLARVWSPLGAVPSGALEWGLRHLPVPPLTLGTVSRPDEDGVAGWLVVVPVGARQMLHEDRRWVLGKVESAVDLAVSLGADVVGLGALTAPVTAGGRLLRERPGVTLTNGNAFTAQLTAQAVRRLVGQMDRPHVAVLGATGSVGSCVVALLADDLDLGELTLVARRRHRLAELAEQVRSTRPGLPVHESTEIDAVRDADLVVVLTSSTDALLRSEHLKPGAVVLDDTQPRNTDPALTVERPDVLVVDGGLADVRGLDVRADIGLPRGYAYACLCETMLMAFDGCTTPAVGDATVAHARRMQDAADRFSHLGFGLAEPLSFGQPLAAGPWSAHELVGL</sequence>
<proteinExistence type="predicted"/>
<dbReference type="InterPro" id="IPR000534">
    <property type="entry name" value="Semialdehyde_DH_NAD-bd"/>
</dbReference>
<protein>
    <submittedName>
        <fullName evidence="2">Semialdehyde dehydrogenase</fullName>
    </submittedName>
</protein>
<organism evidence="2 3">
    <name type="scientific">Cellulomonas rhizosphaerae</name>
    <dbReference type="NCBI Taxonomy" id="2293719"/>
    <lineage>
        <taxon>Bacteria</taxon>
        <taxon>Bacillati</taxon>
        <taxon>Actinomycetota</taxon>
        <taxon>Actinomycetes</taxon>
        <taxon>Micrococcales</taxon>
        <taxon>Cellulomonadaceae</taxon>
        <taxon>Cellulomonas</taxon>
    </lineage>
</organism>
<reference evidence="2 3" key="1">
    <citation type="submission" date="2018-08" db="EMBL/GenBank/DDBJ databases">
        <title>Cellulomonas rhizosphaerae sp. nov., a novel actinomycete isolated from soil.</title>
        <authorList>
            <person name="Tian Y."/>
        </authorList>
    </citation>
    <scope>NUCLEOTIDE SEQUENCE [LARGE SCALE GENOMIC DNA]</scope>
    <source>
        <strain evidence="2 3">NEAU-TCZ24</strain>
    </source>
</reference>
<evidence type="ECO:0000259" key="1">
    <source>
        <dbReference type="Pfam" id="PF01118"/>
    </source>
</evidence>
<dbReference type="SUPFAM" id="SSF51735">
    <property type="entry name" value="NAD(P)-binding Rossmann-fold domains"/>
    <property type="match status" value="1"/>
</dbReference>
<dbReference type="EMBL" id="QWKP01000155">
    <property type="protein sequence ID" value="RHA43555.1"/>
    <property type="molecule type" value="Genomic_DNA"/>
</dbReference>
<dbReference type="Proteomes" id="UP000283374">
    <property type="component" value="Unassembled WGS sequence"/>
</dbReference>
<dbReference type="Pfam" id="PF01118">
    <property type="entry name" value="Semialdhyde_dh"/>
    <property type="match status" value="1"/>
</dbReference>
<name>A0A413RNN6_9CELL</name>
<dbReference type="InterPro" id="IPR036291">
    <property type="entry name" value="NAD(P)-bd_dom_sf"/>
</dbReference>
<dbReference type="RefSeq" id="WP_118766483.1">
    <property type="nucleotide sequence ID" value="NZ_QWKP01000155.1"/>
</dbReference>
<feature type="domain" description="Semialdehyde dehydrogenase NAD-binding" evidence="1">
    <location>
        <begin position="150"/>
        <end position="243"/>
    </location>
</feature>
<dbReference type="GO" id="GO:0051287">
    <property type="term" value="F:NAD binding"/>
    <property type="evidence" value="ECO:0007669"/>
    <property type="project" value="InterPro"/>
</dbReference>
<dbReference type="OrthoDB" id="9780944at2"/>
<dbReference type="GO" id="GO:0016620">
    <property type="term" value="F:oxidoreductase activity, acting on the aldehyde or oxo group of donors, NAD or NADP as acceptor"/>
    <property type="evidence" value="ECO:0007669"/>
    <property type="project" value="InterPro"/>
</dbReference>
<dbReference type="Gene3D" id="3.40.50.720">
    <property type="entry name" value="NAD(P)-binding Rossmann-like Domain"/>
    <property type="match status" value="1"/>
</dbReference>
<keyword evidence="3" id="KW-1185">Reference proteome</keyword>
<evidence type="ECO:0000313" key="3">
    <source>
        <dbReference type="Proteomes" id="UP000283374"/>
    </source>
</evidence>